<protein>
    <submittedName>
        <fullName evidence="1">Uncharacterized protein</fullName>
    </submittedName>
</protein>
<name>A0A0F9SDB6_9ZZZZ</name>
<dbReference type="EMBL" id="LAZR01002642">
    <property type="protein sequence ID" value="KKN27378.1"/>
    <property type="molecule type" value="Genomic_DNA"/>
</dbReference>
<reference evidence="1" key="1">
    <citation type="journal article" date="2015" name="Nature">
        <title>Complex archaea that bridge the gap between prokaryotes and eukaryotes.</title>
        <authorList>
            <person name="Spang A."/>
            <person name="Saw J.H."/>
            <person name="Jorgensen S.L."/>
            <person name="Zaremba-Niedzwiedzka K."/>
            <person name="Martijn J."/>
            <person name="Lind A.E."/>
            <person name="van Eijk R."/>
            <person name="Schleper C."/>
            <person name="Guy L."/>
            <person name="Ettema T.J."/>
        </authorList>
    </citation>
    <scope>NUCLEOTIDE SEQUENCE</scope>
</reference>
<comment type="caution">
    <text evidence="1">The sequence shown here is derived from an EMBL/GenBank/DDBJ whole genome shotgun (WGS) entry which is preliminary data.</text>
</comment>
<sequence>MSVKKLNLEKALERERCEPKLKGRQTAKLPMENTGWEKVNNSHSCEVRLKTKLDVENIKPDVKNVELGMTQDEVIKVAGSPHYIIEWYTGNIKYNYRNLWIVIENGAVTCLVRSKDFEEYWGRSDYERENPKAIIK</sequence>
<accession>A0A0F9SDB6</accession>
<proteinExistence type="predicted"/>
<dbReference type="AlphaFoldDB" id="A0A0F9SDB6"/>
<gene>
    <name evidence="1" type="ORF">LCGC14_0865280</name>
</gene>
<organism evidence="1">
    <name type="scientific">marine sediment metagenome</name>
    <dbReference type="NCBI Taxonomy" id="412755"/>
    <lineage>
        <taxon>unclassified sequences</taxon>
        <taxon>metagenomes</taxon>
        <taxon>ecological metagenomes</taxon>
    </lineage>
</organism>
<evidence type="ECO:0000313" key="1">
    <source>
        <dbReference type="EMBL" id="KKN27378.1"/>
    </source>
</evidence>